<keyword evidence="8" id="KW-1133">Transmembrane helix</keyword>
<dbReference type="Proteomes" id="UP000709336">
    <property type="component" value="Unassembled WGS sequence"/>
</dbReference>
<dbReference type="SUPFAM" id="SSF158544">
    <property type="entry name" value="GspK insert domain-like"/>
    <property type="match status" value="2"/>
</dbReference>
<dbReference type="RefSeq" id="WP_169211340.1">
    <property type="nucleotide sequence ID" value="NZ_JAATNW010000006.1"/>
</dbReference>
<dbReference type="Pfam" id="PF03934">
    <property type="entry name" value="T2SSK"/>
    <property type="match status" value="1"/>
</dbReference>
<accession>A0ABX1R2T9</accession>
<dbReference type="SUPFAM" id="SSF54523">
    <property type="entry name" value="Pili subunits"/>
    <property type="match status" value="1"/>
</dbReference>
<evidence type="ECO:0000256" key="4">
    <source>
        <dbReference type="ARBA" id="ARBA00022475"/>
    </source>
</evidence>
<evidence type="ECO:0000256" key="8">
    <source>
        <dbReference type="ARBA" id="ARBA00022989"/>
    </source>
</evidence>
<name>A0ABX1R2T9_9ALTE</name>
<dbReference type="EMBL" id="JAATNW010000006">
    <property type="protein sequence ID" value="NMH60783.1"/>
    <property type="molecule type" value="Genomic_DNA"/>
</dbReference>
<evidence type="ECO:0000256" key="5">
    <source>
        <dbReference type="ARBA" id="ARBA00022519"/>
    </source>
</evidence>
<keyword evidence="9 10" id="KW-0472">Membrane</keyword>
<evidence type="ECO:0000256" key="9">
    <source>
        <dbReference type="ARBA" id="ARBA00023136"/>
    </source>
</evidence>
<keyword evidence="5 10" id="KW-0997">Cell inner membrane</keyword>
<dbReference type="InterPro" id="IPR038072">
    <property type="entry name" value="GspK_central_sf"/>
</dbReference>
<evidence type="ECO:0000259" key="13">
    <source>
        <dbReference type="Pfam" id="PF21687"/>
    </source>
</evidence>
<sequence length="360" mass="40103">MRSGIAKQRGVALIIVLMVVALVSVLATEMATRLQLQIQRAINIKDNNQAYWYAMGAEEFARKSIDLLMQENREKIALDQPWTQEFMYPVEGGTISANLEDMQSCFNLNAILDSGNANSNNAIGDTINNDDNQADGNVDDDKTDNRNRNAATDGVTPAMDAFHRLLLASELEISNYVADTVRDSLADWLDADDQMRPYGAEDSEYESREFPYLAANGLMYAQSELRLVNGVETAWLNQLLPHICVIPGVSKLKINVNTLTEARAPVMAGLTGLSLQQAKSLISARPQEGWESVDEFATEPDIAALSLTNEQKNWFSVSTEYFILHTKTRYNNATFKLTSVFYAPEGEKVRVIRREFGGID</sequence>
<gene>
    <name evidence="14" type="primary">gspK</name>
    <name evidence="14" type="ORF">HCJ96_12170</name>
</gene>
<feature type="region of interest" description="Disordered" evidence="11">
    <location>
        <begin position="123"/>
        <end position="152"/>
    </location>
</feature>
<dbReference type="InterPro" id="IPR049031">
    <property type="entry name" value="T2SSK_SAM-like_1st"/>
</dbReference>
<dbReference type="Gene3D" id="1.10.40.60">
    <property type="entry name" value="EpsJ-like"/>
    <property type="match status" value="2"/>
</dbReference>
<comment type="subcellular location">
    <subcellularLocation>
        <location evidence="1 10">Cell inner membrane</location>
    </subcellularLocation>
</comment>
<organism evidence="14 15">
    <name type="scientific">Alteromonas ponticola</name>
    <dbReference type="NCBI Taxonomy" id="2720613"/>
    <lineage>
        <taxon>Bacteria</taxon>
        <taxon>Pseudomonadati</taxon>
        <taxon>Pseudomonadota</taxon>
        <taxon>Gammaproteobacteria</taxon>
        <taxon>Alteromonadales</taxon>
        <taxon>Alteromonadaceae</taxon>
        <taxon>Alteromonas/Salinimonas group</taxon>
        <taxon>Alteromonas</taxon>
    </lineage>
</organism>
<feature type="domain" description="T2SS protein K second SAM-like" evidence="12">
    <location>
        <begin position="254"/>
        <end position="318"/>
    </location>
</feature>
<evidence type="ECO:0000256" key="11">
    <source>
        <dbReference type="SAM" id="MobiDB-lite"/>
    </source>
</evidence>
<dbReference type="PANTHER" id="PTHR38831">
    <property type="entry name" value="TYPE II SECRETION SYSTEM PROTEIN K"/>
    <property type="match status" value="1"/>
</dbReference>
<dbReference type="NCBIfam" id="NF037980">
    <property type="entry name" value="T2SS_GspK"/>
    <property type="match status" value="1"/>
</dbReference>
<evidence type="ECO:0000256" key="7">
    <source>
        <dbReference type="ARBA" id="ARBA00022927"/>
    </source>
</evidence>
<evidence type="ECO:0000256" key="1">
    <source>
        <dbReference type="ARBA" id="ARBA00004533"/>
    </source>
</evidence>
<keyword evidence="4 10" id="KW-1003">Cell membrane</keyword>
<comment type="caution">
    <text evidence="14">The sequence shown here is derived from an EMBL/GenBank/DDBJ whole genome shotgun (WGS) entry which is preliminary data.</text>
</comment>
<comment type="similarity">
    <text evidence="2 10">Belongs to the GSP K family.</text>
</comment>
<dbReference type="Pfam" id="PF21687">
    <property type="entry name" value="T2SSK_1st"/>
    <property type="match status" value="1"/>
</dbReference>
<proteinExistence type="inferred from homology"/>
<dbReference type="PIRSF" id="PIRSF002786">
    <property type="entry name" value="XcpX"/>
    <property type="match status" value="1"/>
</dbReference>
<evidence type="ECO:0000256" key="3">
    <source>
        <dbReference type="ARBA" id="ARBA00022448"/>
    </source>
</evidence>
<keyword evidence="7" id="KW-0653">Protein transport</keyword>
<keyword evidence="3 10" id="KW-0813">Transport</keyword>
<protein>
    <recommendedName>
        <fullName evidence="10">Type II secretion system protein K</fullName>
    </recommendedName>
</protein>
<dbReference type="InterPro" id="IPR045584">
    <property type="entry name" value="Pilin-like"/>
</dbReference>
<evidence type="ECO:0000313" key="15">
    <source>
        <dbReference type="Proteomes" id="UP000709336"/>
    </source>
</evidence>
<evidence type="ECO:0000259" key="12">
    <source>
        <dbReference type="Pfam" id="PF03934"/>
    </source>
</evidence>
<feature type="domain" description="T2SS protein K first SAM-like" evidence="13">
    <location>
        <begin position="104"/>
        <end position="247"/>
    </location>
</feature>
<dbReference type="InterPro" id="IPR049179">
    <property type="entry name" value="T2SSK_SAM-like_2nd"/>
</dbReference>
<keyword evidence="6" id="KW-0812">Transmembrane</keyword>
<reference evidence="14 15" key="1">
    <citation type="submission" date="2020-03" db="EMBL/GenBank/DDBJ databases">
        <title>Alteromonas ponticola sp. nov., isolated from seawater.</title>
        <authorList>
            <person name="Yoon J.-H."/>
            <person name="Kim Y.-O."/>
        </authorList>
    </citation>
    <scope>NUCLEOTIDE SEQUENCE [LARGE SCALE GENOMIC DNA]</scope>
    <source>
        <strain evidence="14 15">MYP5</strain>
    </source>
</reference>
<evidence type="ECO:0000313" key="14">
    <source>
        <dbReference type="EMBL" id="NMH60783.1"/>
    </source>
</evidence>
<keyword evidence="15" id="KW-1185">Reference proteome</keyword>
<dbReference type="PANTHER" id="PTHR38831:SF1">
    <property type="entry name" value="TYPE II SECRETION SYSTEM PROTEIN K-RELATED"/>
    <property type="match status" value="1"/>
</dbReference>
<evidence type="ECO:0000256" key="2">
    <source>
        <dbReference type="ARBA" id="ARBA00007246"/>
    </source>
</evidence>
<evidence type="ECO:0000256" key="6">
    <source>
        <dbReference type="ARBA" id="ARBA00022692"/>
    </source>
</evidence>
<dbReference type="Gene3D" id="3.30.1300.30">
    <property type="entry name" value="GSPII I/J protein-like"/>
    <property type="match status" value="1"/>
</dbReference>
<dbReference type="InterPro" id="IPR005628">
    <property type="entry name" value="GspK"/>
</dbReference>
<evidence type="ECO:0000256" key="10">
    <source>
        <dbReference type="PIRNR" id="PIRNR002786"/>
    </source>
</evidence>